<dbReference type="Proteomes" id="UP001366166">
    <property type="component" value="Chromosome"/>
</dbReference>
<dbReference type="RefSeq" id="WP_338600766.1">
    <property type="nucleotide sequence ID" value="NZ_AP028679.1"/>
</dbReference>
<dbReference type="InterPro" id="IPR001279">
    <property type="entry name" value="Metallo-B-lactamas"/>
</dbReference>
<protein>
    <recommendedName>
        <fullName evidence="1">Metallo-beta-lactamase domain-containing protein</fullName>
    </recommendedName>
</protein>
<proteinExistence type="predicted"/>
<dbReference type="KEGG" id="dmp:FAK_28720"/>
<gene>
    <name evidence="2" type="ORF">FAK_28720</name>
</gene>
<dbReference type="AlphaFoldDB" id="A0AAU9EPK8"/>
<dbReference type="SUPFAM" id="SSF56281">
    <property type="entry name" value="Metallo-hydrolase/oxidoreductase"/>
    <property type="match status" value="1"/>
</dbReference>
<sequence>MNQDRKPRRLASGVFMVGGPDLTDPRDCLCYLVDGPQARVLIDCGAGPRAHAILEMAVAAVDKAPTHLLLTHAHIDHAGGAAEIKRRTGCRVIIHTDDAQVLADGDTKRSAADWYGLALEPLEADEVLGGDGAIALSDQEKLHILHTPGHTPGSLAAWCLTDGLKVLFGQDVHGPFAPAFGSNLDQWRDSMQRLLELNADMLAEGHFGVFRPADEVRAFIQEQLESHQD</sequence>
<accession>A0AAU9EPK8</accession>
<name>A0AAU9EPK8_9BACT</name>
<dbReference type="EMBL" id="AP028679">
    <property type="protein sequence ID" value="BEQ15806.1"/>
    <property type="molecule type" value="Genomic_DNA"/>
</dbReference>
<organism evidence="2 3">
    <name type="scientific">Desulfoferula mesophila</name>
    <dbReference type="NCBI Taxonomy" id="3058419"/>
    <lineage>
        <taxon>Bacteria</taxon>
        <taxon>Pseudomonadati</taxon>
        <taxon>Thermodesulfobacteriota</taxon>
        <taxon>Desulfarculia</taxon>
        <taxon>Desulfarculales</taxon>
        <taxon>Desulfarculaceae</taxon>
        <taxon>Desulfoferula</taxon>
    </lineage>
</organism>
<dbReference type="SMART" id="SM00849">
    <property type="entry name" value="Lactamase_B"/>
    <property type="match status" value="1"/>
</dbReference>
<dbReference type="PANTHER" id="PTHR42951">
    <property type="entry name" value="METALLO-BETA-LACTAMASE DOMAIN-CONTAINING"/>
    <property type="match status" value="1"/>
</dbReference>
<evidence type="ECO:0000259" key="1">
    <source>
        <dbReference type="SMART" id="SM00849"/>
    </source>
</evidence>
<dbReference type="Pfam" id="PF00753">
    <property type="entry name" value="Lactamase_B"/>
    <property type="match status" value="1"/>
</dbReference>
<evidence type="ECO:0000313" key="3">
    <source>
        <dbReference type="Proteomes" id="UP001366166"/>
    </source>
</evidence>
<keyword evidence="3" id="KW-1185">Reference proteome</keyword>
<dbReference type="CDD" id="cd06262">
    <property type="entry name" value="metallo-hydrolase-like_MBL-fold"/>
    <property type="match status" value="1"/>
</dbReference>
<dbReference type="InterPro" id="IPR036866">
    <property type="entry name" value="RibonucZ/Hydroxyglut_hydro"/>
</dbReference>
<dbReference type="Gene3D" id="3.60.15.10">
    <property type="entry name" value="Ribonuclease Z/Hydroxyacylglutathione hydrolase-like"/>
    <property type="match status" value="1"/>
</dbReference>
<dbReference type="InterPro" id="IPR050855">
    <property type="entry name" value="NDM-1-like"/>
</dbReference>
<evidence type="ECO:0000313" key="2">
    <source>
        <dbReference type="EMBL" id="BEQ15806.1"/>
    </source>
</evidence>
<feature type="domain" description="Metallo-beta-lactamase" evidence="1">
    <location>
        <begin position="27"/>
        <end position="206"/>
    </location>
</feature>
<reference evidence="3" key="1">
    <citation type="journal article" date="2023" name="Arch. Microbiol.">
        <title>Desulfoferula mesophilus gen. nov. sp. nov., a mesophilic sulfate-reducing bacterium isolated from a brackish lake sediment.</title>
        <authorList>
            <person name="Watanabe T."/>
            <person name="Yabe T."/>
            <person name="Tsuji J.M."/>
            <person name="Fukui M."/>
        </authorList>
    </citation>
    <scope>NUCLEOTIDE SEQUENCE [LARGE SCALE GENOMIC DNA]</scope>
    <source>
        <strain evidence="3">12FAK</strain>
    </source>
</reference>